<dbReference type="RefSeq" id="WP_406857896.1">
    <property type="nucleotide sequence ID" value="NZ_CP157484.1"/>
</dbReference>
<dbReference type="EMBL" id="CP157484">
    <property type="protein sequence ID" value="XBO41044.1"/>
    <property type="molecule type" value="Genomic_DNA"/>
</dbReference>
<gene>
    <name evidence="1" type="ORF">ABEG18_09870</name>
</gene>
<evidence type="ECO:0000313" key="1">
    <source>
        <dbReference type="EMBL" id="XBO41044.1"/>
    </source>
</evidence>
<protein>
    <submittedName>
        <fullName evidence="1">Uncharacterized protein</fullName>
    </submittedName>
</protein>
<dbReference type="AlphaFoldDB" id="A0AAU7JLQ4"/>
<organism evidence="1">
    <name type="scientific">Alsobacter sp. KACC 23698</name>
    <dbReference type="NCBI Taxonomy" id="3149229"/>
    <lineage>
        <taxon>Bacteria</taxon>
        <taxon>Pseudomonadati</taxon>
        <taxon>Pseudomonadota</taxon>
        <taxon>Alphaproteobacteria</taxon>
        <taxon>Hyphomicrobiales</taxon>
        <taxon>Alsobacteraceae</taxon>
        <taxon>Alsobacter</taxon>
    </lineage>
</organism>
<name>A0AAU7JLQ4_9HYPH</name>
<proteinExistence type="predicted"/>
<accession>A0AAU7JLQ4</accession>
<reference evidence="1" key="1">
    <citation type="submission" date="2024-05" db="EMBL/GenBank/DDBJ databases">
        <authorList>
            <person name="Kim S."/>
            <person name="Heo J."/>
            <person name="Choi H."/>
            <person name="Choi Y."/>
            <person name="Kwon S.-W."/>
            <person name="Kim Y."/>
        </authorList>
    </citation>
    <scope>NUCLEOTIDE SEQUENCE</scope>
    <source>
        <strain evidence="1">KACC 23698</strain>
    </source>
</reference>
<sequence>MRIFMFTSQAKDGLNAFAGDAEGSKLPERYGPWGITGVLQTRQNPPHNFSRRDIESAIGSSGFQLWRTKAASEAAAAAKAVTASAAAV</sequence>